<reference evidence="10" key="1">
    <citation type="submission" date="2021-01" db="EMBL/GenBank/DDBJ databases">
        <authorList>
            <person name="Corre E."/>
            <person name="Pelletier E."/>
            <person name="Niang G."/>
            <person name="Scheremetjew M."/>
            <person name="Finn R."/>
            <person name="Kale V."/>
            <person name="Holt S."/>
            <person name="Cochrane G."/>
            <person name="Meng A."/>
            <person name="Brown T."/>
            <person name="Cohen L."/>
        </authorList>
    </citation>
    <scope>NUCLEOTIDE SEQUENCE</scope>
    <source>
        <strain evidence="10">308</strain>
    </source>
</reference>
<keyword evidence="9" id="KW-0472">Membrane</keyword>
<keyword evidence="9" id="KW-1133">Transmembrane helix</keyword>
<comment type="function">
    <text evidence="1">The light-harvesting complex (LHC) functions as a light receptor, it captures and delivers excitation energy to photosystems with which it is closely associated. Energy is transferred from the carotenoid and chlorophyll C (or B) to chlorophyll A and the photosynthetic reaction centers where it is used to synthesize ATP and reducing power.</text>
</comment>
<dbReference type="SUPFAM" id="SSF103511">
    <property type="entry name" value="Chlorophyll a-b binding protein"/>
    <property type="match status" value="1"/>
</dbReference>
<sequence length="248" mass="27916">MDIFCLLDISSVIYRVLILVSTIVFSLHSFAWYIIFAKTQKSEELWGKPTLKEGEKNQEMSIALPFAVRPKLLDGSLPGDVGFDPLGFAGEDKNSLLFMREAEVKHSRLAMLAVVGWPLAELYDKKIAAFAGFPDLLTKTGESPSLLNGGLEKINPAYWVLIIGVSGLIEEAADERKKSEGKNYIMGDCGFDPLRFFPVERREKFKMQEKEIKHGRIAMMAILGFVIQEALYRVPVVAETPFFFQPIF</sequence>
<keyword evidence="4" id="KW-0150">Chloroplast</keyword>
<evidence type="ECO:0000256" key="7">
    <source>
        <dbReference type="ARBA" id="ARBA00023243"/>
    </source>
</evidence>
<feature type="transmembrane region" description="Helical" evidence="9">
    <location>
        <begin position="12"/>
        <end position="35"/>
    </location>
</feature>
<dbReference type="GO" id="GO:0030076">
    <property type="term" value="C:light-harvesting complex"/>
    <property type="evidence" value="ECO:0007669"/>
    <property type="project" value="UniProtKB-KW"/>
</dbReference>
<evidence type="ECO:0000256" key="9">
    <source>
        <dbReference type="SAM" id="Phobius"/>
    </source>
</evidence>
<keyword evidence="9" id="KW-0812">Transmembrane</keyword>
<evidence type="ECO:0000256" key="1">
    <source>
        <dbReference type="ARBA" id="ARBA00004022"/>
    </source>
</evidence>
<dbReference type="GO" id="GO:0009765">
    <property type="term" value="P:photosynthesis, light harvesting"/>
    <property type="evidence" value="ECO:0007669"/>
    <property type="project" value="InterPro"/>
</dbReference>
<keyword evidence="5" id="KW-0602">Photosynthesis</keyword>
<feature type="binding site" evidence="8">
    <location>
        <position position="228"/>
    </location>
    <ligand>
        <name>chlorophyll a</name>
        <dbReference type="ChEBI" id="CHEBI:58416"/>
        <label>1</label>
    </ligand>
</feature>
<evidence type="ECO:0000256" key="3">
    <source>
        <dbReference type="ARBA" id="ARBA00005933"/>
    </source>
</evidence>
<dbReference type="InterPro" id="IPR001344">
    <property type="entry name" value="Chloro_AB-bd_pln"/>
</dbReference>
<keyword evidence="8" id="KW-0157">Chromophore</keyword>
<protein>
    <submittedName>
        <fullName evidence="10">Uncharacterized protein</fullName>
    </submittedName>
</protein>
<keyword evidence="8" id="KW-0148">Chlorophyll</keyword>
<dbReference type="AlphaFoldDB" id="A0A7S1B9D8"/>
<evidence type="ECO:0000313" key="10">
    <source>
        <dbReference type="EMBL" id="CAD8879429.1"/>
    </source>
</evidence>
<feature type="binding site" evidence="8">
    <location>
        <position position="216"/>
    </location>
    <ligand>
        <name>chlorophyll a</name>
        <dbReference type="ChEBI" id="CHEBI:58416"/>
        <label>5</label>
    </ligand>
</feature>
<keyword evidence="6" id="KW-0934">Plastid</keyword>
<dbReference type="EMBL" id="HBFR01009134">
    <property type="protein sequence ID" value="CAD8879429.1"/>
    <property type="molecule type" value="Transcribed_RNA"/>
</dbReference>
<dbReference type="Pfam" id="PF00504">
    <property type="entry name" value="Chloroa_b-bind"/>
    <property type="match status" value="1"/>
</dbReference>
<dbReference type="Gene3D" id="1.10.3460.10">
    <property type="entry name" value="Chlorophyll a/b binding protein domain"/>
    <property type="match status" value="1"/>
</dbReference>
<accession>A0A7S1B9D8</accession>
<evidence type="ECO:0000256" key="5">
    <source>
        <dbReference type="ARBA" id="ARBA00022531"/>
    </source>
</evidence>
<feature type="binding site" evidence="8">
    <location>
        <position position="210"/>
    </location>
    <ligand>
        <name>chlorophyll a</name>
        <dbReference type="ChEBI" id="CHEBI:58416"/>
        <label>1</label>
    </ligand>
</feature>
<dbReference type="InterPro" id="IPR022796">
    <property type="entry name" value="Chloroa_b-bind"/>
</dbReference>
<evidence type="ECO:0000256" key="4">
    <source>
        <dbReference type="ARBA" id="ARBA00022528"/>
    </source>
</evidence>
<comment type="similarity">
    <text evidence="3">Belongs to the fucoxanthin chlorophyll protein family.</text>
</comment>
<feature type="binding site" evidence="8">
    <location>
        <position position="103"/>
    </location>
    <ligand>
        <name>chlorophyll a</name>
        <dbReference type="ChEBI" id="CHEBI:58416"/>
        <label>1</label>
    </ligand>
</feature>
<dbReference type="GO" id="GO:0016020">
    <property type="term" value="C:membrane"/>
    <property type="evidence" value="ECO:0007669"/>
    <property type="project" value="InterPro"/>
</dbReference>
<name>A0A7S1B9D8_9STRA</name>
<feature type="binding site" description="axial binding residue" evidence="8">
    <location>
        <position position="108"/>
    </location>
    <ligand>
        <name>chlorophyll b</name>
        <dbReference type="ChEBI" id="CHEBI:61721"/>
        <label>1</label>
    </ligand>
    <ligandPart>
        <name>Mg</name>
        <dbReference type="ChEBI" id="CHEBI:25107"/>
    </ligandPart>
</feature>
<dbReference type="GO" id="GO:0016168">
    <property type="term" value="F:chlorophyll binding"/>
    <property type="evidence" value="ECO:0007669"/>
    <property type="project" value="UniProtKB-KW"/>
</dbReference>
<comment type="subcellular location">
    <subcellularLocation>
        <location evidence="2">Plastid</location>
        <location evidence="2">Chloroplast</location>
    </subcellularLocation>
</comment>
<feature type="binding site" evidence="8">
    <location>
        <position position="211"/>
    </location>
    <ligand>
        <name>chlorophyll a</name>
        <dbReference type="ChEBI" id="CHEBI:58416"/>
        <label>1</label>
    </ligand>
</feature>
<feature type="binding site" evidence="8">
    <location>
        <position position="106"/>
    </location>
    <ligand>
        <name>chlorophyll a</name>
        <dbReference type="ChEBI" id="CHEBI:58416"/>
        <label>1</label>
    </ligand>
</feature>
<evidence type="ECO:0000256" key="6">
    <source>
        <dbReference type="ARBA" id="ARBA00022640"/>
    </source>
</evidence>
<evidence type="ECO:0000256" key="2">
    <source>
        <dbReference type="ARBA" id="ARBA00004229"/>
    </source>
</evidence>
<proteinExistence type="inferred from homology"/>
<keyword evidence="7" id="KW-0437">Light-harvesting polypeptide</keyword>
<evidence type="ECO:0000256" key="8">
    <source>
        <dbReference type="PIRSR" id="PIRSR601344-1"/>
    </source>
</evidence>
<organism evidence="10">
    <name type="scientific">Corethron hystrix</name>
    <dbReference type="NCBI Taxonomy" id="216773"/>
    <lineage>
        <taxon>Eukaryota</taxon>
        <taxon>Sar</taxon>
        <taxon>Stramenopiles</taxon>
        <taxon>Ochrophyta</taxon>
        <taxon>Bacillariophyta</taxon>
        <taxon>Coscinodiscophyceae</taxon>
        <taxon>Corethrophycidae</taxon>
        <taxon>Corethrales</taxon>
        <taxon>Corethraceae</taxon>
        <taxon>Corethron</taxon>
    </lineage>
</organism>
<dbReference type="PANTHER" id="PTHR21649">
    <property type="entry name" value="CHLOROPHYLL A/B BINDING PROTEIN"/>
    <property type="match status" value="1"/>
</dbReference>
<gene>
    <name evidence="10" type="ORF">CHYS00102_LOCUS6613</name>
</gene>
<dbReference type="GO" id="GO:0009507">
    <property type="term" value="C:chloroplast"/>
    <property type="evidence" value="ECO:0007669"/>
    <property type="project" value="UniProtKB-SubCell"/>
</dbReference>